<evidence type="ECO:0000313" key="2">
    <source>
        <dbReference type="EMBL" id="MFD1219972.1"/>
    </source>
</evidence>
<feature type="region of interest" description="Disordered" evidence="1">
    <location>
        <begin position="1"/>
        <end position="47"/>
    </location>
</feature>
<evidence type="ECO:0008006" key="4">
    <source>
        <dbReference type="Google" id="ProtNLM"/>
    </source>
</evidence>
<feature type="compositionally biased region" description="Basic and acidic residues" evidence="1">
    <location>
        <begin position="21"/>
        <end position="30"/>
    </location>
</feature>
<accession>A0ABW3UG81</accession>
<organism evidence="2 3">
    <name type="scientific">Paenibacillus vulneris</name>
    <dbReference type="NCBI Taxonomy" id="1133364"/>
    <lineage>
        <taxon>Bacteria</taxon>
        <taxon>Bacillati</taxon>
        <taxon>Bacillota</taxon>
        <taxon>Bacilli</taxon>
        <taxon>Bacillales</taxon>
        <taxon>Paenibacillaceae</taxon>
        <taxon>Paenibacillus</taxon>
    </lineage>
</organism>
<keyword evidence="3" id="KW-1185">Reference proteome</keyword>
<dbReference type="EMBL" id="JBHTLU010000012">
    <property type="protein sequence ID" value="MFD1219972.1"/>
    <property type="molecule type" value="Genomic_DNA"/>
</dbReference>
<feature type="compositionally biased region" description="Pro residues" evidence="1">
    <location>
        <begin position="36"/>
        <end position="47"/>
    </location>
</feature>
<protein>
    <recommendedName>
        <fullName evidence="4">Spore protein</fullName>
    </recommendedName>
</protein>
<reference evidence="3" key="1">
    <citation type="journal article" date="2019" name="Int. J. Syst. Evol. Microbiol.">
        <title>The Global Catalogue of Microorganisms (GCM) 10K type strain sequencing project: providing services to taxonomists for standard genome sequencing and annotation.</title>
        <authorList>
            <consortium name="The Broad Institute Genomics Platform"/>
            <consortium name="The Broad Institute Genome Sequencing Center for Infectious Disease"/>
            <person name="Wu L."/>
            <person name="Ma J."/>
        </authorList>
    </citation>
    <scope>NUCLEOTIDE SEQUENCE [LARGE SCALE GENOMIC DNA]</scope>
    <source>
        <strain evidence="3">CCUG 53270</strain>
    </source>
</reference>
<dbReference type="RefSeq" id="WP_179135913.1">
    <property type="nucleotide sequence ID" value="NZ_BAABJG010000055.1"/>
</dbReference>
<evidence type="ECO:0000313" key="3">
    <source>
        <dbReference type="Proteomes" id="UP001597180"/>
    </source>
</evidence>
<gene>
    <name evidence="2" type="ORF">ACFQ4B_07570</name>
</gene>
<proteinExistence type="predicted"/>
<comment type="caution">
    <text evidence="2">The sequence shown here is derived from an EMBL/GenBank/DDBJ whole genome shotgun (WGS) entry which is preliminary data.</text>
</comment>
<dbReference type="Proteomes" id="UP001597180">
    <property type="component" value="Unassembled WGS sequence"/>
</dbReference>
<sequence length="47" mass="5248">MDKRSNPEMDDLLTHQAGATRLHETRKTKEPVQINPAPPPGPVSEKE</sequence>
<name>A0ABW3UG81_9BACL</name>
<evidence type="ECO:0000256" key="1">
    <source>
        <dbReference type="SAM" id="MobiDB-lite"/>
    </source>
</evidence>